<evidence type="ECO:0000256" key="3">
    <source>
        <dbReference type="ARBA" id="ARBA00023163"/>
    </source>
</evidence>
<dbReference type="Gene3D" id="1.10.10.10">
    <property type="entry name" value="Winged helix-like DNA-binding domain superfamily/Winged helix DNA-binding domain"/>
    <property type="match status" value="1"/>
</dbReference>
<reference evidence="5 6" key="1">
    <citation type="submission" date="2014-06" db="EMBL/GenBank/DDBJ databases">
        <authorList>
            <person name="Ju J."/>
            <person name="Zhang J."/>
        </authorList>
    </citation>
    <scope>NUCLEOTIDE SEQUENCE [LARGE SCALE GENOMIC DNA]</scope>
    <source>
        <strain evidence="5">DmW_042</strain>
    </source>
</reference>
<dbReference type="InterPro" id="IPR036390">
    <property type="entry name" value="WH_DNA-bd_sf"/>
</dbReference>
<organism evidence="5 6">
    <name type="scientific">Acetobacter tropicalis</name>
    <dbReference type="NCBI Taxonomy" id="104102"/>
    <lineage>
        <taxon>Bacteria</taxon>
        <taxon>Pseudomonadati</taxon>
        <taxon>Pseudomonadota</taxon>
        <taxon>Alphaproteobacteria</taxon>
        <taxon>Acetobacterales</taxon>
        <taxon>Acetobacteraceae</taxon>
        <taxon>Acetobacter</taxon>
    </lineage>
</organism>
<dbReference type="AlphaFoldDB" id="A0A252A7J6"/>
<evidence type="ECO:0000313" key="5">
    <source>
        <dbReference type="EMBL" id="OUI85561.1"/>
    </source>
</evidence>
<dbReference type="InterPro" id="IPR023187">
    <property type="entry name" value="Tscrpt_reg_MarR-type_CS"/>
</dbReference>
<comment type="caution">
    <text evidence="5">The sequence shown here is derived from an EMBL/GenBank/DDBJ whole genome shotgun (WGS) entry which is preliminary data.</text>
</comment>
<dbReference type="PANTHER" id="PTHR33164:SF64">
    <property type="entry name" value="TRANSCRIPTIONAL REGULATOR SLYA"/>
    <property type="match status" value="1"/>
</dbReference>
<sequence>MNIFFMSNISMLTMEHPMEALRGLSAIDETRFQDMALTFRVMRLAAIWRTKLERALRPHGMTVALMRPMAYLMMMPDGATQRDLASAMDTDCSALVRVLDLLEKEGLVSRHTDQEDRRAKRLTLTAKGQKKCALFHEVSAQVEQTITQGLPKTDIRSLIRQLDQILDTCSALPDLA</sequence>
<dbReference type="GO" id="GO:0006950">
    <property type="term" value="P:response to stress"/>
    <property type="evidence" value="ECO:0007669"/>
    <property type="project" value="TreeGrafter"/>
</dbReference>
<name>A0A252A7J6_9PROT</name>
<dbReference type="EMBL" id="JOMM01000030">
    <property type="protein sequence ID" value="OUI85561.1"/>
    <property type="molecule type" value="Genomic_DNA"/>
</dbReference>
<dbReference type="GO" id="GO:0003677">
    <property type="term" value="F:DNA binding"/>
    <property type="evidence" value="ECO:0007669"/>
    <property type="project" value="UniProtKB-KW"/>
</dbReference>
<dbReference type="SMART" id="SM00347">
    <property type="entry name" value="HTH_MARR"/>
    <property type="match status" value="1"/>
</dbReference>
<dbReference type="InterPro" id="IPR000835">
    <property type="entry name" value="HTH_MarR-typ"/>
</dbReference>
<evidence type="ECO:0000259" key="4">
    <source>
        <dbReference type="PROSITE" id="PS50995"/>
    </source>
</evidence>
<protein>
    <submittedName>
        <fullName evidence="5">MarR family transcriptional regulator</fullName>
    </submittedName>
</protein>
<dbReference type="InterPro" id="IPR039422">
    <property type="entry name" value="MarR/SlyA-like"/>
</dbReference>
<dbReference type="InterPro" id="IPR036388">
    <property type="entry name" value="WH-like_DNA-bd_sf"/>
</dbReference>
<dbReference type="GO" id="GO:0003700">
    <property type="term" value="F:DNA-binding transcription factor activity"/>
    <property type="evidence" value="ECO:0007669"/>
    <property type="project" value="InterPro"/>
</dbReference>
<gene>
    <name evidence="5" type="ORF">HC62_10630</name>
</gene>
<dbReference type="SUPFAM" id="SSF46785">
    <property type="entry name" value="Winged helix' DNA-binding domain"/>
    <property type="match status" value="1"/>
</dbReference>
<evidence type="ECO:0000313" key="6">
    <source>
        <dbReference type="Proteomes" id="UP000194565"/>
    </source>
</evidence>
<proteinExistence type="predicted"/>
<dbReference type="PROSITE" id="PS50995">
    <property type="entry name" value="HTH_MARR_2"/>
    <property type="match status" value="1"/>
</dbReference>
<keyword evidence="2" id="KW-0238">DNA-binding</keyword>
<keyword evidence="3" id="KW-0804">Transcription</keyword>
<dbReference type="PRINTS" id="PR00598">
    <property type="entry name" value="HTHMARR"/>
</dbReference>
<dbReference type="PROSITE" id="PS01117">
    <property type="entry name" value="HTH_MARR_1"/>
    <property type="match status" value="1"/>
</dbReference>
<dbReference type="Proteomes" id="UP000194565">
    <property type="component" value="Unassembled WGS sequence"/>
</dbReference>
<keyword evidence="1" id="KW-0805">Transcription regulation</keyword>
<dbReference type="Pfam" id="PF01047">
    <property type="entry name" value="MarR"/>
    <property type="match status" value="1"/>
</dbReference>
<dbReference type="PANTHER" id="PTHR33164">
    <property type="entry name" value="TRANSCRIPTIONAL REGULATOR, MARR FAMILY"/>
    <property type="match status" value="1"/>
</dbReference>
<accession>A0A252A7J6</accession>
<evidence type="ECO:0000256" key="2">
    <source>
        <dbReference type="ARBA" id="ARBA00023125"/>
    </source>
</evidence>
<feature type="domain" description="HTH marR-type" evidence="4">
    <location>
        <begin position="34"/>
        <end position="167"/>
    </location>
</feature>
<evidence type="ECO:0000256" key="1">
    <source>
        <dbReference type="ARBA" id="ARBA00023015"/>
    </source>
</evidence>